<dbReference type="EMBL" id="BAABHX010000001">
    <property type="protein sequence ID" value="GAA5084222.1"/>
    <property type="molecule type" value="Genomic_DNA"/>
</dbReference>
<accession>A0ABP9LRW2</accession>
<sequence>MKNTLSLILLILSVLFYCQDLDIKILDTKISSKKDIIIKIEIINKSEKNFYYNKKIEINNSKSSDFSNLITFYDNDKIQNILNIHYKKYLDNKPKIIHIKPYSQKKININLKKDLPKARYNGLRLTLNTIDYTILKYRLLLFFKDGKNDSYEKYNLSSEINMEKVSN</sequence>
<protein>
    <submittedName>
        <fullName evidence="1">Uncharacterized protein</fullName>
    </submittedName>
</protein>
<organism evidence="1 2">
    <name type="scientific">Chryseobacterium ginsengisoli</name>
    <dbReference type="NCBI Taxonomy" id="363853"/>
    <lineage>
        <taxon>Bacteria</taxon>
        <taxon>Pseudomonadati</taxon>
        <taxon>Bacteroidota</taxon>
        <taxon>Flavobacteriia</taxon>
        <taxon>Flavobacteriales</taxon>
        <taxon>Weeksellaceae</taxon>
        <taxon>Chryseobacterium group</taxon>
        <taxon>Chryseobacterium</taxon>
    </lineage>
</organism>
<evidence type="ECO:0000313" key="2">
    <source>
        <dbReference type="Proteomes" id="UP001500353"/>
    </source>
</evidence>
<dbReference type="RefSeq" id="WP_345199951.1">
    <property type="nucleotide sequence ID" value="NZ_BAABHX010000001.1"/>
</dbReference>
<keyword evidence="2" id="KW-1185">Reference proteome</keyword>
<reference evidence="2" key="1">
    <citation type="journal article" date="2019" name="Int. J. Syst. Evol. Microbiol.">
        <title>The Global Catalogue of Microorganisms (GCM) 10K type strain sequencing project: providing services to taxonomists for standard genome sequencing and annotation.</title>
        <authorList>
            <consortium name="The Broad Institute Genomics Platform"/>
            <consortium name="The Broad Institute Genome Sequencing Center for Infectious Disease"/>
            <person name="Wu L."/>
            <person name="Ma J."/>
        </authorList>
    </citation>
    <scope>NUCLEOTIDE SEQUENCE [LARGE SCALE GENOMIC DNA]</scope>
    <source>
        <strain evidence="2">JCM 18019</strain>
    </source>
</reference>
<proteinExistence type="predicted"/>
<dbReference type="Proteomes" id="UP001500353">
    <property type="component" value="Unassembled WGS sequence"/>
</dbReference>
<name>A0ABP9LRW2_9FLAO</name>
<evidence type="ECO:0000313" key="1">
    <source>
        <dbReference type="EMBL" id="GAA5084222.1"/>
    </source>
</evidence>
<comment type="caution">
    <text evidence="1">The sequence shown here is derived from an EMBL/GenBank/DDBJ whole genome shotgun (WGS) entry which is preliminary data.</text>
</comment>
<gene>
    <name evidence="1" type="ORF">GCM10023210_03830</name>
</gene>